<name>A0A9D3U6B6_9ROSI</name>
<evidence type="ECO:0000313" key="1">
    <source>
        <dbReference type="EMBL" id="KAH1030716.1"/>
    </source>
</evidence>
<dbReference type="AlphaFoldDB" id="A0A9D3U6B6"/>
<organism evidence="1 2">
    <name type="scientific">Gossypium stocksii</name>
    <dbReference type="NCBI Taxonomy" id="47602"/>
    <lineage>
        <taxon>Eukaryota</taxon>
        <taxon>Viridiplantae</taxon>
        <taxon>Streptophyta</taxon>
        <taxon>Embryophyta</taxon>
        <taxon>Tracheophyta</taxon>
        <taxon>Spermatophyta</taxon>
        <taxon>Magnoliopsida</taxon>
        <taxon>eudicotyledons</taxon>
        <taxon>Gunneridae</taxon>
        <taxon>Pentapetalae</taxon>
        <taxon>rosids</taxon>
        <taxon>malvids</taxon>
        <taxon>Malvales</taxon>
        <taxon>Malvaceae</taxon>
        <taxon>Malvoideae</taxon>
        <taxon>Gossypium</taxon>
    </lineage>
</organism>
<dbReference type="Proteomes" id="UP000828251">
    <property type="component" value="Unassembled WGS sequence"/>
</dbReference>
<protein>
    <submittedName>
        <fullName evidence="1">Uncharacterized protein</fullName>
    </submittedName>
</protein>
<accession>A0A9D3U6B6</accession>
<gene>
    <name evidence="1" type="ORF">J1N35_042890</name>
</gene>
<evidence type="ECO:0000313" key="2">
    <source>
        <dbReference type="Proteomes" id="UP000828251"/>
    </source>
</evidence>
<sequence length="68" mass="8089">MDPYGIPQVIKVLDSMSEEVPEASPLYFSRLDYCSIRTSELCFYQLIPRLELCGLRRKWRIVENFLIF</sequence>
<dbReference type="OrthoDB" id="988218at2759"/>
<proteinExistence type="predicted"/>
<reference evidence="1 2" key="1">
    <citation type="journal article" date="2021" name="Plant Biotechnol. J.">
        <title>Multi-omics assisted identification of the key and species-specific regulatory components of drought-tolerant mechanisms in Gossypium stocksii.</title>
        <authorList>
            <person name="Yu D."/>
            <person name="Ke L."/>
            <person name="Zhang D."/>
            <person name="Wu Y."/>
            <person name="Sun Y."/>
            <person name="Mei J."/>
            <person name="Sun J."/>
            <person name="Sun Y."/>
        </authorList>
    </citation>
    <scope>NUCLEOTIDE SEQUENCE [LARGE SCALE GENOMIC DNA]</scope>
    <source>
        <strain evidence="2">cv. E1</strain>
        <tissue evidence="1">Leaf</tissue>
    </source>
</reference>
<dbReference type="EMBL" id="JAIQCV010000013">
    <property type="protein sequence ID" value="KAH1030716.1"/>
    <property type="molecule type" value="Genomic_DNA"/>
</dbReference>
<comment type="caution">
    <text evidence="1">The sequence shown here is derived from an EMBL/GenBank/DDBJ whole genome shotgun (WGS) entry which is preliminary data.</text>
</comment>
<keyword evidence="2" id="KW-1185">Reference proteome</keyword>